<organism evidence="2 3">
    <name type="scientific">Caerostris extrusa</name>
    <name type="common">Bark spider</name>
    <name type="synonym">Caerostris bankana</name>
    <dbReference type="NCBI Taxonomy" id="172846"/>
    <lineage>
        <taxon>Eukaryota</taxon>
        <taxon>Metazoa</taxon>
        <taxon>Ecdysozoa</taxon>
        <taxon>Arthropoda</taxon>
        <taxon>Chelicerata</taxon>
        <taxon>Arachnida</taxon>
        <taxon>Araneae</taxon>
        <taxon>Araneomorphae</taxon>
        <taxon>Entelegynae</taxon>
        <taxon>Araneoidea</taxon>
        <taxon>Araneidae</taxon>
        <taxon>Caerostris</taxon>
    </lineage>
</organism>
<keyword evidence="1" id="KW-1133">Transmembrane helix</keyword>
<keyword evidence="1" id="KW-0472">Membrane</keyword>
<keyword evidence="1" id="KW-0812">Transmembrane</keyword>
<accession>A0AAV4QT02</accession>
<evidence type="ECO:0000313" key="2">
    <source>
        <dbReference type="EMBL" id="GIY11232.1"/>
    </source>
</evidence>
<feature type="transmembrane region" description="Helical" evidence="1">
    <location>
        <begin position="47"/>
        <end position="67"/>
    </location>
</feature>
<gene>
    <name evidence="2" type="ORF">CEXT_688041</name>
</gene>
<proteinExistence type="predicted"/>
<evidence type="ECO:0000256" key="1">
    <source>
        <dbReference type="SAM" id="Phobius"/>
    </source>
</evidence>
<sequence length="89" mass="9965">MGFCCCSSFVDRAGICLFYHQLFLGGCVSFCCSSFRDWAGICYTSNVLPSALPLVIEAMLVSVIHLIRQQRCPTQRFSPISLWVNFSTN</sequence>
<evidence type="ECO:0008006" key="4">
    <source>
        <dbReference type="Google" id="ProtNLM"/>
    </source>
</evidence>
<keyword evidence="3" id="KW-1185">Reference proteome</keyword>
<reference evidence="2 3" key="1">
    <citation type="submission" date="2021-06" db="EMBL/GenBank/DDBJ databases">
        <title>Caerostris extrusa draft genome.</title>
        <authorList>
            <person name="Kono N."/>
            <person name="Arakawa K."/>
        </authorList>
    </citation>
    <scope>NUCLEOTIDE SEQUENCE [LARGE SCALE GENOMIC DNA]</scope>
</reference>
<dbReference type="AlphaFoldDB" id="A0AAV4QT02"/>
<name>A0AAV4QT02_CAEEX</name>
<dbReference type="Proteomes" id="UP001054945">
    <property type="component" value="Unassembled WGS sequence"/>
</dbReference>
<comment type="caution">
    <text evidence="2">The sequence shown here is derived from an EMBL/GenBank/DDBJ whole genome shotgun (WGS) entry which is preliminary data.</text>
</comment>
<dbReference type="EMBL" id="BPLR01006621">
    <property type="protein sequence ID" value="GIY11232.1"/>
    <property type="molecule type" value="Genomic_DNA"/>
</dbReference>
<evidence type="ECO:0000313" key="3">
    <source>
        <dbReference type="Proteomes" id="UP001054945"/>
    </source>
</evidence>
<protein>
    <recommendedName>
        <fullName evidence="4">Secreted protein</fullName>
    </recommendedName>
</protein>